<comment type="subcellular location">
    <subcellularLocation>
        <location evidence="1">Secreted</location>
    </subcellularLocation>
</comment>
<evidence type="ECO:0000256" key="7">
    <source>
        <dbReference type="ARBA" id="ARBA00022981"/>
    </source>
</evidence>
<dbReference type="GeneTree" id="ENSGT00390000002509"/>
<evidence type="ECO:0000313" key="11">
    <source>
        <dbReference type="Ensembl" id="ENSSBOP00000005759.1"/>
    </source>
</evidence>
<feature type="compositionally biased region" description="Acidic residues" evidence="9">
    <location>
        <begin position="83"/>
        <end position="96"/>
    </location>
</feature>
<dbReference type="Proteomes" id="UP000233220">
    <property type="component" value="Unplaced"/>
</dbReference>
<feature type="compositionally biased region" description="Basic and acidic residues" evidence="9">
    <location>
        <begin position="267"/>
        <end position="281"/>
    </location>
</feature>
<evidence type="ECO:0000256" key="3">
    <source>
        <dbReference type="ARBA" id="ARBA00022525"/>
    </source>
</evidence>
<dbReference type="GO" id="GO:0005615">
    <property type="term" value="C:extracellular space"/>
    <property type="evidence" value="ECO:0007669"/>
    <property type="project" value="Ensembl"/>
</dbReference>
<dbReference type="GO" id="GO:2000866">
    <property type="term" value="P:positive regulation of estradiol secretion"/>
    <property type="evidence" value="ECO:0007669"/>
    <property type="project" value="Ensembl"/>
</dbReference>
<reference evidence="11" key="1">
    <citation type="submission" date="2025-08" db="UniProtKB">
        <authorList>
            <consortium name="Ensembl"/>
        </authorList>
    </citation>
    <scope>IDENTIFICATION</scope>
</reference>
<keyword evidence="7" id="KW-0730">Sialic acid</keyword>
<dbReference type="GO" id="GO:0045893">
    <property type="term" value="P:positive regulation of DNA-templated transcription"/>
    <property type="evidence" value="ECO:0007669"/>
    <property type="project" value="Ensembl"/>
</dbReference>
<dbReference type="PROSITE" id="PS00884">
    <property type="entry name" value="OSTEOPONTIN"/>
    <property type="match status" value="1"/>
</dbReference>
<evidence type="ECO:0000313" key="12">
    <source>
        <dbReference type="Proteomes" id="UP000233220"/>
    </source>
</evidence>
<dbReference type="PRINTS" id="PR00216">
    <property type="entry name" value="OSTEOPONTIN"/>
</dbReference>
<dbReference type="GO" id="GO:0005794">
    <property type="term" value="C:Golgi apparatus"/>
    <property type="evidence" value="ECO:0007669"/>
    <property type="project" value="Ensembl"/>
</dbReference>
<evidence type="ECO:0000256" key="2">
    <source>
        <dbReference type="ARBA" id="ARBA00007517"/>
    </source>
</evidence>
<feature type="compositionally biased region" description="Polar residues" evidence="9">
    <location>
        <begin position="49"/>
        <end position="63"/>
    </location>
</feature>
<gene>
    <name evidence="11" type="primary">SPP1</name>
</gene>
<feature type="chain" id="PRO_5014399556" evidence="10">
    <location>
        <begin position="17"/>
        <end position="313"/>
    </location>
</feature>
<feature type="compositionally biased region" description="Basic and acidic residues" evidence="9">
    <location>
        <begin position="114"/>
        <end position="127"/>
    </location>
</feature>
<keyword evidence="8" id="KW-0325">Glycoprotein</keyword>
<accession>A0A2K6SEG0</accession>
<dbReference type="PANTHER" id="PTHR10607:SF1">
    <property type="entry name" value="OSTEOPONTIN"/>
    <property type="match status" value="1"/>
</dbReference>
<evidence type="ECO:0000256" key="1">
    <source>
        <dbReference type="ARBA" id="ARBA00004613"/>
    </source>
</evidence>
<dbReference type="Ensembl" id="ENSSBOT00000022424.1">
    <property type="protein sequence ID" value="ENSSBOP00000005759.1"/>
    <property type="gene ID" value="ENSSBOG00000019758.1"/>
</dbReference>
<dbReference type="RefSeq" id="XP_003924047.1">
    <property type="nucleotide sequence ID" value="XM_003923998.2"/>
</dbReference>
<organism evidence="11 12">
    <name type="scientific">Saimiri boliviensis boliviensis</name>
    <name type="common">Bolivian squirrel monkey</name>
    <dbReference type="NCBI Taxonomy" id="39432"/>
    <lineage>
        <taxon>Eukaryota</taxon>
        <taxon>Metazoa</taxon>
        <taxon>Chordata</taxon>
        <taxon>Craniata</taxon>
        <taxon>Vertebrata</taxon>
        <taxon>Euteleostomi</taxon>
        <taxon>Mammalia</taxon>
        <taxon>Eutheria</taxon>
        <taxon>Euarchontoglires</taxon>
        <taxon>Primates</taxon>
        <taxon>Haplorrhini</taxon>
        <taxon>Platyrrhini</taxon>
        <taxon>Cebidae</taxon>
        <taxon>Saimiriinae</taxon>
        <taxon>Saimiri</taxon>
    </lineage>
</organism>
<feature type="signal peptide" evidence="10">
    <location>
        <begin position="1"/>
        <end position="16"/>
    </location>
</feature>
<evidence type="ECO:0000256" key="4">
    <source>
        <dbReference type="ARBA" id="ARBA00022553"/>
    </source>
</evidence>
<dbReference type="InterPro" id="IPR019841">
    <property type="entry name" value="Osteopontin_CS"/>
</dbReference>
<evidence type="ECO:0000256" key="9">
    <source>
        <dbReference type="SAM" id="MobiDB-lite"/>
    </source>
</evidence>
<dbReference type="OrthoDB" id="9047304at2759"/>
<dbReference type="GO" id="GO:0007155">
    <property type="term" value="P:cell adhesion"/>
    <property type="evidence" value="ECO:0007669"/>
    <property type="project" value="UniProtKB-KW"/>
</dbReference>
<feature type="compositionally biased region" description="Basic and acidic residues" evidence="9">
    <location>
        <begin position="249"/>
        <end position="259"/>
    </location>
</feature>
<keyword evidence="5 10" id="KW-0732">Signal</keyword>
<feature type="region of interest" description="Disordered" evidence="9">
    <location>
        <begin position="43"/>
        <end position="192"/>
    </location>
</feature>
<protein>
    <submittedName>
        <fullName evidence="11">Secreted phosphoprotein 1</fullName>
    </submittedName>
</protein>
<feature type="region of interest" description="Disordered" evidence="9">
    <location>
        <begin position="211"/>
        <end position="289"/>
    </location>
</feature>
<evidence type="ECO:0000256" key="8">
    <source>
        <dbReference type="ARBA" id="ARBA00023180"/>
    </source>
</evidence>
<comment type="similarity">
    <text evidence="2">Belongs to the osteopontin family.</text>
</comment>
<dbReference type="PANTHER" id="PTHR10607">
    <property type="entry name" value="OSTEOPONTIN"/>
    <property type="match status" value="1"/>
</dbReference>
<evidence type="ECO:0000256" key="10">
    <source>
        <dbReference type="SAM" id="SignalP"/>
    </source>
</evidence>
<dbReference type="SMART" id="SM00017">
    <property type="entry name" value="OSTEO"/>
    <property type="match status" value="1"/>
</dbReference>
<dbReference type="GeneID" id="101054347"/>
<sequence>MRIAVICFCLLGIAYALPVKQADSGSSEEKQLYNKYPDAVATWLKPDPSQKQNLLAPQNAVSSEETDDFKQETLPSKSNESHDDMDDVDDEDDDDHVDSQDSVDSKDSDEVDHTDDSHQSDESHHSDESDELVTDFPTDLPATEVFTPAVPTVDTYDGRGDSVGYGLRSKSKKFRRSDIQYPDATEDITSHMESEELKDAYKAVPVAQSLNVPSDWDSHGKDSHEMSQLDDQSAETHSHEKSRLHKRKASDESNEHSEVVDSQEVSKVSREFHSHEFHSQEDMLVVDPKSKEEDKHLKFRISHELDSASSEVN</sequence>
<dbReference type="GO" id="GO:0033280">
    <property type="term" value="P:response to vitamin D"/>
    <property type="evidence" value="ECO:0007669"/>
    <property type="project" value="Ensembl"/>
</dbReference>
<dbReference type="GO" id="GO:0001649">
    <property type="term" value="P:osteoblast differentiation"/>
    <property type="evidence" value="ECO:0007669"/>
    <property type="project" value="TreeGrafter"/>
</dbReference>
<name>A0A2K6SEG0_SAIBB</name>
<keyword evidence="4" id="KW-0597">Phosphoprotein</keyword>
<dbReference type="Pfam" id="PF00865">
    <property type="entry name" value="Osteopontin"/>
    <property type="match status" value="1"/>
</dbReference>
<keyword evidence="6" id="KW-0130">Cell adhesion</keyword>
<proteinExistence type="inferred from homology"/>
<dbReference type="AlphaFoldDB" id="A0A2K6SEG0"/>
<keyword evidence="3" id="KW-0964">Secreted</keyword>
<reference evidence="11" key="2">
    <citation type="submission" date="2025-09" db="UniProtKB">
        <authorList>
            <consortium name="Ensembl"/>
        </authorList>
    </citation>
    <scope>IDENTIFICATION</scope>
</reference>
<keyword evidence="12" id="KW-1185">Reference proteome</keyword>
<dbReference type="STRING" id="39432.ENSSBOP00000005759"/>
<feature type="compositionally biased region" description="Basic and acidic residues" evidence="9">
    <location>
        <begin position="97"/>
        <end position="108"/>
    </location>
</feature>
<dbReference type="KEGG" id="sbq:101054347"/>
<dbReference type="CTD" id="6696"/>
<dbReference type="GO" id="GO:0071394">
    <property type="term" value="P:cellular response to testosterone stimulus"/>
    <property type="evidence" value="ECO:0007669"/>
    <property type="project" value="Ensembl"/>
</dbReference>
<dbReference type="InterPro" id="IPR002038">
    <property type="entry name" value="Osteopontin"/>
</dbReference>
<dbReference type="GO" id="GO:0005178">
    <property type="term" value="F:integrin binding"/>
    <property type="evidence" value="ECO:0007669"/>
    <property type="project" value="Ensembl"/>
</dbReference>
<feature type="compositionally biased region" description="Basic and acidic residues" evidence="9">
    <location>
        <begin position="216"/>
        <end position="227"/>
    </location>
</feature>
<dbReference type="OMA" id="HSAEDHH"/>
<evidence type="ECO:0000256" key="6">
    <source>
        <dbReference type="ARBA" id="ARBA00022889"/>
    </source>
</evidence>
<dbReference type="GO" id="GO:0045780">
    <property type="term" value="P:positive regulation of bone resorption"/>
    <property type="evidence" value="ECO:0007669"/>
    <property type="project" value="TreeGrafter"/>
</dbReference>
<dbReference type="GO" id="GO:0050840">
    <property type="term" value="F:extracellular matrix binding"/>
    <property type="evidence" value="ECO:0007669"/>
    <property type="project" value="TreeGrafter"/>
</dbReference>
<evidence type="ECO:0000256" key="5">
    <source>
        <dbReference type="ARBA" id="ARBA00022729"/>
    </source>
</evidence>
<dbReference type="GO" id="GO:0006710">
    <property type="term" value="P:androgen catabolic process"/>
    <property type="evidence" value="ECO:0007669"/>
    <property type="project" value="Ensembl"/>
</dbReference>